<dbReference type="Gene3D" id="1.20.1260.120">
    <property type="entry name" value="Protein of unknown function DUF2935"/>
    <property type="match status" value="1"/>
</dbReference>
<dbReference type="Proteomes" id="UP000342249">
    <property type="component" value="Unassembled WGS sequence"/>
</dbReference>
<comment type="caution">
    <text evidence="1">The sequence shown here is derived from an EMBL/GenBank/DDBJ whole genome shotgun (WGS) entry which is preliminary data.</text>
</comment>
<dbReference type="SUPFAM" id="SSF158430">
    <property type="entry name" value="Bacillus cereus metalloprotein-like"/>
    <property type="match status" value="1"/>
</dbReference>
<name>A0A5N7IRI3_9CLOT</name>
<reference evidence="1 2" key="1">
    <citation type="journal article" date="2019" name="Lett. Appl. Microbiol.">
        <title>A case of 'blown pack' spoilage of vacuum-packaged pork likely associated with Clostridium estertheticum in Canada.</title>
        <authorList>
            <person name="Zhang P."/>
            <person name="Ward P."/>
            <person name="McMullen L.M."/>
            <person name="Yang X."/>
        </authorList>
    </citation>
    <scope>NUCLEOTIDE SEQUENCE [LARGE SCALE GENOMIC DNA]</scope>
    <source>
        <strain evidence="1 2">MA19</strain>
    </source>
</reference>
<dbReference type="AlphaFoldDB" id="A0A5N7IRI3"/>
<dbReference type="EMBL" id="SPSF01000035">
    <property type="protein sequence ID" value="MPQ63491.1"/>
    <property type="molecule type" value="Genomic_DNA"/>
</dbReference>
<evidence type="ECO:0000313" key="2">
    <source>
        <dbReference type="Proteomes" id="UP000342249"/>
    </source>
</evidence>
<proteinExistence type="predicted"/>
<dbReference type="InterPro" id="IPR021328">
    <property type="entry name" value="CotB-like"/>
</dbReference>
<protein>
    <submittedName>
        <fullName evidence="1">DUF2935 domain-containing protein</fullName>
    </submittedName>
</protein>
<evidence type="ECO:0000313" key="1">
    <source>
        <dbReference type="EMBL" id="MPQ63491.1"/>
    </source>
</evidence>
<dbReference type="Pfam" id="PF11155">
    <property type="entry name" value="DUF2935"/>
    <property type="match status" value="1"/>
</dbReference>
<accession>A0A5N7IRI3</accession>
<sequence length="78" mass="9025">MSSFPALDDLNLTSEKVIINFKKHLEVLLCKISDKKTLCTLVPLVLDHINREEYYYLTKLPTVSKIKSFNCDPTKPRI</sequence>
<organism evidence="1 2">
    <name type="scientific">Clostridium estertheticum</name>
    <dbReference type="NCBI Taxonomy" id="238834"/>
    <lineage>
        <taxon>Bacteria</taxon>
        <taxon>Bacillati</taxon>
        <taxon>Bacillota</taxon>
        <taxon>Clostridia</taxon>
        <taxon>Eubacteriales</taxon>
        <taxon>Clostridiaceae</taxon>
        <taxon>Clostridium</taxon>
    </lineage>
</organism>
<dbReference type="RefSeq" id="WP_162523228.1">
    <property type="nucleotide sequence ID" value="NZ_SPSE01000036.1"/>
</dbReference>
<gene>
    <name evidence="1" type="ORF">E4V82_15400</name>
</gene>